<name>A0A6L2MWN1_TANCI</name>
<dbReference type="EMBL" id="BKCJ010007550">
    <property type="protein sequence ID" value="GEU77819.1"/>
    <property type="molecule type" value="Genomic_DNA"/>
</dbReference>
<feature type="region of interest" description="Disordered" evidence="1">
    <location>
        <begin position="1"/>
        <end position="34"/>
    </location>
</feature>
<gene>
    <name evidence="2" type="ORF">Tci_049797</name>
</gene>
<evidence type="ECO:0000313" key="2">
    <source>
        <dbReference type="EMBL" id="GEU77819.1"/>
    </source>
</evidence>
<dbReference type="AlphaFoldDB" id="A0A6L2MWN1"/>
<proteinExistence type="predicted"/>
<organism evidence="2">
    <name type="scientific">Tanacetum cinerariifolium</name>
    <name type="common">Dalmatian daisy</name>
    <name type="synonym">Chrysanthemum cinerariifolium</name>
    <dbReference type="NCBI Taxonomy" id="118510"/>
    <lineage>
        <taxon>Eukaryota</taxon>
        <taxon>Viridiplantae</taxon>
        <taxon>Streptophyta</taxon>
        <taxon>Embryophyta</taxon>
        <taxon>Tracheophyta</taxon>
        <taxon>Spermatophyta</taxon>
        <taxon>Magnoliopsida</taxon>
        <taxon>eudicotyledons</taxon>
        <taxon>Gunneridae</taxon>
        <taxon>Pentapetalae</taxon>
        <taxon>asterids</taxon>
        <taxon>campanulids</taxon>
        <taxon>Asterales</taxon>
        <taxon>Asteraceae</taxon>
        <taxon>Asteroideae</taxon>
        <taxon>Anthemideae</taxon>
        <taxon>Anthemidinae</taxon>
        <taxon>Tanacetum</taxon>
    </lineage>
</organism>
<comment type="caution">
    <text evidence="2">The sequence shown here is derived from an EMBL/GenBank/DDBJ whole genome shotgun (WGS) entry which is preliminary data.</text>
</comment>
<feature type="compositionally biased region" description="Basic and acidic residues" evidence="1">
    <location>
        <begin position="19"/>
        <end position="34"/>
    </location>
</feature>
<feature type="compositionally biased region" description="Polar residues" evidence="1">
    <location>
        <begin position="112"/>
        <end position="131"/>
    </location>
</feature>
<reference evidence="2" key="1">
    <citation type="journal article" date="2019" name="Sci. Rep.">
        <title>Draft genome of Tanacetum cinerariifolium, the natural source of mosquito coil.</title>
        <authorList>
            <person name="Yamashiro T."/>
            <person name="Shiraishi A."/>
            <person name="Satake H."/>
            <person name="Nakayama K."/>
        </authorList>
    </citation>
    <scope>NUCLEOTIDE SEQUENCE</scope>
</reference>
<feature type="compositionally biased region" description="Acidic residues" evidence="1">
    <location>
        <begin position="86"/>
        <end position="100"/>
    </location>
</feature>
<accession>A0A6L2MWN1</accession>
<sequence length="339" mass="37496">MTGKGKMNVKVKQKATNSNKKEDKQRSIHKGEEMWVGHVVEGTFVEKRATQSPTIENQQQNNLVHVFTSDSDEEMEDESRAHICDESEEEFDDTIDDTSDNDGTLVEANQDAHATSTPLEDSSQELTRNNTTDASVQTSLASSGSGLISNTCTLGEPIGDSSTDLANLLGRIPKCGAHAPVNIVSWKSIPDANLDLMWRDIQGQIKEKLNDVPQSEQTDSFKDQLFIDLVGSDGNRSLKTFGGGVFSHKVFRLRSSLRNTTSSHAIERMVQAQVYMQLEAKVAERVTNVVADQDAQIEFKVAAHVSNHEKAQMEWFKKLELLLGRELPPPSGYHAHMSG</sequence>
<evidence type="ECO:0000256" key="1">
    <source>
        <dbReference type="SAM" id="MobiDB-lite"/>
    </source>
</evidence>
<protein>
    <submittedName>
        <fullName evidence="2">Uncharacterized protein</fullName>
    </submittedName>
</protein>
<feature type="region of interest" description="Disordered" evidence="1">
    <location>
        <begin position="70"/>
        <end position="131"/>
    </location>
</feature>